<evidence type="ECO:0000256" key="1">
    <source>
        <dbReference type="SAM" id="Phobius"/>
    </source>
</evidence>
<keyword evidence="1" id="KW-1133">Transmembrane helix</keyword>
<sequence length="115" mass="13054">MSNLNQHQNDFVSYHVPIPTHVYTTTGRKQSINQQGDWTACETSSIKSGKRTCFDKIKLAFYIGIIVFLILLVLFIFICFVVMLFSDERPWRRKLFHSGHSSSGSAMSTGESSTD</sequence>
<protein>
    <submittedName>
        <fullName evidence="2">Uncharacterized protein</fullName>
    </submittedName>
</protein>
<keyword evidence="1" id="KW-0472">Membrane</keyword>
<keyword evidence="1" id="KW-0812">Transmembrane</keyword>
<comment type="caution">
    <text evidence="2">The sequence shown here is derived from an EMBL/GenBank/DDBJ whole genome shotgun (WGS) entry which is preliminary data.</text>
</comment>
<feature type="transmembrane region" description="Helical" evidence="1">
    <location>
        <begin position="59"/>
        <end position="85"/>
    </location>
</feature>
<organism evidence="2 3">
    <name type="scientific">Meloidogyne enterolobii</name>
    <name type="common">Root-knot nematode worm</name>
    <name type="synonym">Meloidogyne mayaguensis</name>
    <dbReference type="NCBI Taxonomy" id="390850"/>
    <lineage>
        <taxon>Eukaryota</taxon>
        <taxon>Metazoa</taxon>
        <taxon>Ecdysozoa</taxon>
        <taxon>Nematoda</taxon>
        <taxon>Chromadorea</taxon>
        <taxon>Rhabditida</taxon>
        <taxon>Tylenchina</taxon>
        <taxon>Tylenchomorpha</taxon>
        <taxon>Tylenchoidea</taxon>
        <taxon>Meloidogynidae</taxon>
        <taxon>Meloidogyninae</taxon>
        <taxon>Meloidogyne</taxon>
    </lineage>
</organism>
<accession>A0A6V7X609</accession>
<evidence type="ECO:0000313" key="2">
    <source>
        <dbReference type="EMBL" id="CAD2194724.1"/>
    </source>
</evidence>
<reference evidence="2 3" key="1">
    <citation type="submission" date="2020-08" db="EMBL/GenBank/DDBJ databases">
        <authorList>
            <person name="Koutsovoulos G."/>
            <person name="Danchin GJ E."/>
        </authorList>
    </citation>
    <scope>NUCLEOTIDE SEQUENCE [LARGE SCALE GENOMIC DNA]</scope>
</reference>
<dbReference type="EMBL" id="CAJEWN010001140">
    <property type="protein sequence ID" value="CAD2194724.1"/>
    <property type="molecule type" value="Genomic_DNA"/>
</dbReference>
<evidence type="ECO:0000313" key="3">
    <source>
        <dbReference type="Proteomes" id="UP000580250"/>
    </source>
</evidence>
<name>A0A6V7X609_MELEN</name>
<proteinExistence type="predicted"/>
<gene>
    <name evidence="2" type="ORF">MENT_LOCUS47758</name>
</gene>
<dbReference type="AlphaFoldDB" id="A0A6V7X609"/>
<dbReference type="Proteomes" id="UP000580250">
    <property type="component" value="Unassembled WGS sequence"/>
</dbReference>